<protein>
    <submittedName>
        <fullName evidence="7">Uncharacterized protein</fullName>
    </submittedName>
</protein>
<dbReference type="Gene3D" id="1.25.40.10">
    <property type="entry name" value="Tetratricopeptide repeat domain"/>
    <property type="match status" value="1"/>
</dbReference>
<feature type="compositionally biased region" description="Polar residues" evidence="4">
    <location>
        <begin position="194"/>
        <end position="221"/>
    </location>
</feature>
<evidence type="ECO:0000256" key="2">
    <source>
        <dbReference type="PROSITE-ProRule" id="PRU00176"/>
    </source>
</evidence>
<keyword evidence="3" id="KW-0863">Zinc-finger</keyword>
<dbReference type="GO" id="GO:0008270">
    <property type="term" value="F:zinc ion binding"/>
    <property type="evidence" value="ECO:0007669"/>
    <property type="project" value="UniProtKB-KW"/>
</dbReference>
<dbReference type="InterPro" id="IPR035979">
    <property type="entry name" value="RBD_domain_sf"/>
</dbReference>
<keyword evidence="1 2" id="KW-0694">RNA-binding</keyword>
<evidence type="ECO:0000256" key="1">
    <source>
        <dbReference type="ARBA" id="ARBA00022884"/>
    </source>
</evidence>
<dbReference type="EMBL" id="CAJPIZ010006615">
    <property type="protein sequence ID" value="CAG2109672.1"/>
    <property type="molecule type" value="Genomic_DNA"/>
</dbReference>
<dbReference type="Proteomes" id="UP000759131">
    <property type="component" value="Unassembled WGS sequence"/>
</dbReference>
<dbReference type="SUPFAM" id="SSF48452">
    <property type="entry name" value="TPR-like"/>
    <property type="match status" value="1"/>
</dbReference>
<dbReference type="PANTHER" id="PTHR47678:SF4">
    <property type="entry name" value="SHOCK PROTEIN 70 (HSP70)-INTERACTING PROTEIN, PUTATIVE-RELATED"/>
    <property type="match status" value="1"/>
</dbReference>
<dbReference type="PROSITE" id="PS50103">
    <property type="entry name" value="ZF_C3H1"/>
    <property type="match status" value="1"/>
</dbReference>
<dbReference type="Gene3D" id="3.30.70.330">
    <property type="match status" value="1"/>
</dbReference>
<evidence type="ECO:0000313" key="8">
    <source>
        <dbReference type="Proteomes" id="UP000759131"/>
    </source>
</evidence>
<evidence type="ECO:0000256" key="4">
    <source>
        <dbReference type="SAM" id="MobiDB-lite"/>
    </source>
</evidence>
<feature type="zinc finger region" description="C3H1-type" evidence="3">
    <location>
        <begin position="587"/>
        <end position="614"/>
    </location>
</feature>
<dbReference type="SMART" id="SM00028">
    <property type="entry name" value="TPR"/>
    <property type="match status" value="3"/>
</dbReference>
<feature type="region of interest" description="Disordered" evidence="4">
    <location>
        <begin position="73"/>
        <end position="241"/>
    </location>
</feature>
<dbReference type="GO" id="GO:0003723">
    <property type="term" value="F:RNA binding"/>
    <property type="evidence" value="ECO:0007669"/>
    <property type="project" value="UniProtKB-UniRule"/>
</dbReference>
<reference evidence="7" key="1">
    <citation type="submission" date="2020-11" db="EMBL/GenBank/DDBJ databases">
        <authorList>
            <person name="Tran Van P."/>
        </authorList>
    </citation>
    <scope>NUCLEOTIDE SEQUENCE</scope>
</reference>
<feature type="domain" description="C3H1-type" evidence="6">
    <location>
        <begin position="587"/>
        <end position="614"/>
    </location>
</feature>
<feature type="region of interest" description="Disordered" evidence="4">
    <location>
        <begin position="1"/>
        <end position="52"/>
    </location>
</feature>
<feature type="compositionally biased region" description="Low complexity" evidence="4">
    <location>
        <begin position="123"/>
        <end position="160"/>
    </location>
</feature>
<dbReference type="InterPro" id="IPR000504">
    <property type="entry name" value="RRM_dom"/>
</dbReference>
<dbReference type="InterPro" id="IPR011990">
    <property type="entry name" value="TPR-like_helical_dom_sf"/>
</dbReference>
<dbReference type="CDD" id="cd00590">
    <property type="entry name" value="RRM_SF"/>
    <property type="match status" value="1"/>
</dbReference>
<dbReference type="SUPFAM" id="SSF54928">
    <property type="entry name" value="RNA-binding domain, RBD"/>
    <property type="match status" value="1"/>
</dbReference>
<accession>A0A7R9KVX1</accession>
<feature type="compositionally biased region" description="Basic residues" evidence="4">
    <location>
        <begin position="10"/>
        <end position="23"/>
    </location>
</feature>
<keyword evidence="3" id="KW-0479">Metal-binding</keyword>
<evidence type="ECO:0000256" key="3">
    <source>
        <dbReference type="PROSITE-ProRule" id="PRU00723"/>
    </source>
</evidence>
<evidence type="ECO:0000259" key="6">
    <source>
        <dbReference type="PROSITE" id="PS50103"/>
    </source>
</evidence>
<dbReference type="InterPro" id="IPR019734">
    <property type="entry name" value="TPR_rpt"/>
</dbReference>
<feature type="compositionally biased region" description="Basic and acidic residues" evidence="4">
    <location>
        <begin position="171"/>
        <end position="181"/>
    </location>
</feature>
<feature type="compositionally biased region" description="Basic and acidic residues" evidence="4">
    <location>
        <begin position="222"/>
        <end position="231"/>
    </location>
</feature>
<dbReference type="OrthoDB" id="2017782at2759"/>
<feature type="compositionally biased region" description="Basic and acidic residues" evidence="4">
    <location>
        <begin position="32"/>
        <end position="46"/>
    </location>
</feature>
<keyword evidence="3" id="KW-0862">Zinc</keyword>
<dbReference type="Pfam" id="PF00076">
    <property type="entry name" value="RRM_1"/>
    <property type="match status" value="1"/>
</dbReference>
<proteinExistence type="predicted"/>
<organism evidence="7">
    <name type="scientific">Medioppia subpectinata</name>
    <dbReference type="NCBI Taxonomy" id="1979941"/>
    <lineage>
        <taxon>Eukaryota</taxon>
        <taxon>Metazoa</taxon>
        <taxon>Ecdysozoa</taxon>
        <taxon>Arthropoda</taxon>
        <taxon>Chelicerata</taxon>
        <taxon>Arachnida</taxon>
        <taxon>Acari</taxon>
        <taxon>Acariformes</taxon>
        <taxon>Sarcoptiformes</taxon>
        <taxon>Oribatida</taxon>
        <taxon>Brachypylina</taxon>
        <taxon>Oppioidea</taxon>
        <taxon>Oppiidae</taxon>
        <taxon>Medioppia</taxon>
    </lineage>
</organism>
<keyword evidence="8" id="KW-1185">Reference proteome</keyword>
<dbReference type="PANTHER" id="PTHR47678">
    <property type="entry name" value="TETRATRICOPEPTIDE REPEAT PROTEIN 31"/>
    <property type="match status" value="1"/>
</dbReference>
<evidence type="ECO:0000313" key="7">
    <source>
        <dbReference type="EMBL" id="CAD7629242.1"/>
    </source>
</evidence>
<gene>
    <name evidence="7" type="ORF">OSB1V03_LOCUS9659</name>
</gene>
<feature type="non-terminal residue" evidence="7">
    <location>
        <position position="639"/>
    </location>
</feature>
<feature type="domain" description="RRM" evidence="5">
    <location>
        <begin position="496"/>
        <end position="576"/>
    </location>
</feature>
<dbReference type="AlphaFoldDB" id="A0A7R9KVX1"/>
<dbReference type="InterPro" id="IPR012677">
    <property type="entry name" value="Nucleotide-bd_a/b_plait_sf"/>
</dbReference>
<dbReference type="InterPro" id="IPR000571">
    <property type="entry name" value="Znf_CCCH"/>
</dbReference>
<feature type="compositionally biased region" description="Basic residues" evidence="4">
    <location>
        <begin position="78"/>
        <end position="95"/>
    </location>
</feature>
<dbReference type="EMBL" id="OC861190">
    <property type="protein sequence ID" value="CAD7629242.1"/>
    <property type="molecule type" value="Genomic_DNA"/>
</dbReference>
<evidence type="ECO:0000259" key="5">
    <source>
        <dbReference type="PROSITE" id="PS50102"/>
    </source>
</evidence>
<sequence length="639" mass="71094">AAAATAAQHSAKKSKSGAKKSKNKGSVDVNDENTKRFVERLGREDSQSCGCDDCVKYASDRQTADDMAVKLVADEEKKKKKSEKKKLQKKKKRDKKKAEKETAKDSTATSSAANHSKTDCQKNVNNNNTNNNNNNTKNSNSNQNISNNLNNNNNNTRNNSKMLDTNAAKGTKNEQKNEPKNAQKKVAKNAAKNSTETKNNIKQQNGAKSGDNHSSNKSSPKSADKEGEHHSGGSGSGAEEDELSFNSAFVAQIAQRKSKPAAGPPLTKDQKAKNIEESISLAIQANQKAENNKFTEAIDLFSQALAYNVNDYRFYVNRSYCYDSIQDFRSALRDAETAIQLRPDWPKCHYRRGKALAGLKNYHEAEIALKKVLTLEADCDEALSELWHVRYGAIVDTGYDTADANLYSSQYDSIDEALKALSLKSNEQKQHNYSRIATKNTDNMNGNPFGGGFGGGVRKSNSFSDDDIYVSDDEYNAVAREPTFEETSPTNPFGWKALWVGNVAAEAKLDTVTALFRKFGQLNYCNIFKGTNGGSFILAHYDNSESPRKAMTKYQGKVIPGISIKEMPLTIRFRPNKDQKKPNYDHRLESDECYYWRTTGCARGDKCLYKHIQANRGVDKQAWMCNPLKKGLQPFQKPK</sequence>
<dbReference type="Pfam" id="PF13181">
    <property type="entry name" value="TPR_8"/>
    <property type="match status" value="1"/>
</dbReference>
<name>A0A7R9KVX1_9ACAR</name>
<dbReference type="PROSITE" id="PS50102">
    <property type="entry name" value="RRM"/>
    <property type="match status" value="1"/>
</dbReference>